<evidence type="ECO:0000313" key="2">
    <source>
        <dbReference type="EMBL" id="CAF3768317.1"/>
    </source>
</evidence>
<reference evidence="1" key="1">
    <citation type="submission" date="2021-02" db="EMBL/GenBank/DDBJ databases">
        <authorList>
            <person name="Nowell W R."/>
        </authorList>
    </citation>
    <scope>NUCLEOTIDE SEQUENCE</scope>
</reference>
<dbReference type="EMBL" id="CAJNON010000043">
    <property type="protein sequence ID" value="CAF0855509.1"/>
    <property type="molecule type" value="Genomic_DNA"/>
</dbReference>
<dbReference type="Proteomes" id="UP000663881">
    <property type="component" value="Unassembled WGS sequence"/>
</dbReference>
<evidence type="ECO:0000313" key="3">
    <source>
        <dbReference type="Proteomes" id="UP000663891"/>
    </source>
</evidence>
<dbReference type="AlphaFoldDB" id="A0A813WGA8"/>
<evidence type="ECO:0000313" key="1">
    <source>
        <dbReference type="EMBL" id="CAF0855509.1"/>
    </source>
</evidence>
<proteinExistence type="predicted"/>
<sequence length="66" mass="7575">MHFYSLFLFGVEINGQKCPEVEDSCKGLDGGDFCKSCGYKSGECGGLFWQFYQCFRNRAEMLFCVF</sequence>
<dbReference type="Proteomes" id="UP000663891">
    <property type="component" value="Unassembled WGS sequence"/>
</dbReference>
<organism evidence="1 3">
    <name type="scientific">Adineta steineri</name>
    <dbReference type="NCBI Taxonomy" id="433720"/>
    <lineage>
        <taxon>Eukaryota</taxon>
        <taxon>Metazoa</taxon>
        <taxon>Spiralia</taxon>
        <taxon>Gnathifera</taxon>
        <taxon>Rotifera</taxon>
        <taxon>Eurotatoria</taxon>
        <taxon>Bdelloidea</taxon>
        <taxon>Adinetida</taxon>
        <taxon>Adinetidae</taxon>
        <taxon>Adineta</taxon>
    </lineage>
</organism>
<comment type="caution">
    <text evidence="1">The sequence shown here is derived from an EMBL/GenBank/DDBJ whole genome shotgun (WGS) entry which is preliminary data.</text>
</comment>
<name>A0A813WGA8_9BILA</name>
<accession>A0A813WGA8</accession>
<gene>
    <name evidence="2" type="ORF">OKA104_LOCUS16662</name>
    <name evidence="1" type="ORF">VCS650_LOCUS6904</name>
</gene>
<dbReference type="EMBL" id="CAJOAY010000964">
    <property type="protein sequence ID" value="CAF3768317.1"/>
    <property type="molecule type" value="Genomic_DNA"/>
</dbReference>
<protein>
    <submittedName>
        <fullName evidence="1">Uncharacterized protein</fullName>
    </submittedName>
</protein>